<dbReference type="PANTHER" id="PTHR43019">
    <property type="entry name" value="SERINE ENDOPROTEASE DEGS"/>
    <property type="match status" value="1"/>
</dbReference>
<dbReference type="RefSeq" id="WP_191760130.1">
    <property type="nucleotide sequence ID" value="NZ_VJXY01000033.1"/>
</dbReference>
<protein>
    <submittedName>
        <fullName evidence="2">Trypsin-like peptidase domain-containing protein</fullName>
    </submittedName>
</protein>
<dbReference type="InterPro" id="IPR043504">
    <property type="entry name" value="Peptidase_S1_PA_chymotrypsin"/>
</dbReference>
<evidence type="ECO:0000313" key="2">
    <source>
        <dbReference type="EMBL" id="MBD6618929.1"/>
    </source>
</evidence>
<accession>A0AA40VT76</accession>
<sequence length="244" mass="26201">MNWRKLALVMYIGSLPITLSASTPVVSVSASCTSHDCQVLQSGQYQQAQSITVKVLSADFLGSGILLQKKGSVYTVLTNAHVLQAGDAPYRIQTPDGSIHAANLSKNLNFGKNDLALLQFQSTGNIYAVASLGSPPTVGDEVFVAGFRAAEEESQEKVFAFAKGKVSLVLPKPLEGGYQLGYTNNLEKGMSGGPLLNRRGEVVGVNGMQAYPLWDAPSVFQDGMEADEQLHQMIIRLSWAVPIR</sequence>
<keyword evidence="3" id="KW-1185">Reference proteome</keyword>
<evidence type="ECO:0000256" key="1">
    <source>
        <dbReference type="SAM" id="SignalP"/>
    </source>
</evidence>
<dbReference type="Pfam" id="PF13365">
    <property type="entry name" value="Trypsin_2"/>
    <property type="match status" value="1"/>
</dbReference>
<dbReference type="PANTHER" id="PTHR43019:SF23">
    <property type="entry name" value="PROTEASE DO-LIKE 5, CHLOROPLASTIC"/>
    <property type="match status" value="1"/>
</dbReference>
<keyword evidence="1" id="KW-0732">Signal</keyword>
<name>A0AA40VT76_9NOST</name>
<dbReference type="Proteomes" id="UP001165986">
    <property type="component" value="Unassembled WGS sequence"/>
</dbReference>
<dbReference type="AlphaFoldDB" id="A0AA40VT76"/>
<dbReference type="Gene3D" id="2.40.10.10">
    <property type="entry name" value="Trypsin-like serine proteases"/>
    <property type="match status" value="2"/>
</dbReference>
<organism evidence="2 3">
    <name type="scientific">Komarekiella delphini-convector SJRDD-AB1</name>
    <dbReference type="NCBI Taxonomy" id="2593771"/>
    <lineage>
        <taxon>Bacteria</taxon>
        <taxon>Bacillati</taxon>
        <taxon>Cyanobacteriota</taxon>
        <taxon>Cyanophyceae</taxon>
        <taxon>Nostocales</taxon>
        <taxon>Nostocaceae</taxon>
        <taxon>Komarekiella</taxon>
        <taxon>Komarekiella delphini-convector</taxon>
    </lineage>
</organism>
<reference evidence="2" key="1">
    <citation type="submission" date="2019-07" db="EMBL/GenBank/DDBJ databases">
        <title>Toxilogical consequences of a new and cryptic species of cyanobacteria (Komarekiella delphini-convector) recovered from the epidermis of a bottlenose dolphin and 1500 ft. in the air.</title>
        <authorList>
            <person name="Brown A.O."/>
            <person name="Dvorak P."/>
            <person name="Villanueva C.D."/>
            <person name="Foss A.J."/>
            <person name="Garvey A.D."/>
            <person name="Gibson Q.A."/>
            <person name="Johansen J.R."/>
            <person name="Casamatta D.A."/>
        </authorList>
    </citation>
    <scope>NUCLEOTIDE SEQUENCE</scope>
    <source>
        <strain evidence="2">SJRDD-AB1</strain>
    </source>
</reference>
<comment type="caution">
    <text evidence="2">The sequence shown here is derived from an EMBL/GenBank/DDBJ whole genome shotgun (WGS) entry which is preliminary data.</text>
</comment>
<dbReference type="SUPFAM" id="SSF50494">
    <property type="entry name" value="Trypsin-like serine proteases"/>
    <property type="match status" value="1"/>
</dbReference>
<feature type="chain" id="PRO_5041239626" evidence="1">
    <location>
        <begin position="22"/>
        <end position="244"/>
    </location>
</feature>
<evidence type="ECO:0000313" key="3">
    <source>
        <dbReference type="Proteomes" id="UP001165986"/>
    </source>
</evidence>
<gene>
    <name evidence="2" type="ORF">FNW02_24670</name>
</gene>
<dbReference type="EMBL" id="VJXY01000033">
    <property type="protein sequence ID" value="MBD6618929.1"/>
    <property type="molecule type" value="Genomic_DNA"/>
</dbReference>
<proteinExistence type="predicted"/>
<dbReference type="PROSITE" id="PS51257">
    <property type="entry name" value="PROKAR_LIPOPROTEIN"/>
    <property type="match status" value="1"/>
</dbReference>
<feature type="signal peptide" evidence="1">
    <location>
        <begin position="1"/>
        <end position="21"/>
    </location>
</feature>
<dbReference type="InterPro" id="IPR009003">
    <property type="entry name" value="Peptidase_S1_PA"/>
</dbReference>